<dbReference type="Pfam" id="PF13848">
    <property type="entry name" value="Thioredoxin_6"/>
    <property type="match status" value="1"/>
</dbReference>
<keyword evidence="2" id="KW-0812">Transmembrane</keyword>
<keyword evidence="4" id="KW-0472">Membrane</keyword>
<dbReference type="InterPro" id="IPR017937">
    <property type="entry name" value="Thioredoxin_CS"/>
</dbReference>
<dbReference type="SUPFAM" id="SSF52833">
    <property type="entry name" value="Thioredoxin-like"/>
    <property type="match status" value="1"/>
</dbReference>
<accession>A0A8W8KCH7</accession>
<feature type="region of interest" description="Disordered" evidence="6">
    <location>
        <begin position="409"/>
        <end position="443"/>
    </location>
</feature>
<evidence type="ECO:0000256" key="3">
    <source>
        <dbReference type="ARBA" id="ARBA00022989"/>
    </source>
</evidence>
<feature type="compositionally biased region" description="Acidic residues" evidence="6">
    <location>
        <begin position="409"/>
        <end position="431"/>
    </location>
</feature>
<evidence type="ECO:0000313" key="8">
    <source>
        <dbReference type="EnsemblMetazoa" id="G23321.6:cds"/>
    </source>
</evidence>
<reference evidence="8" key="1">
    <citation type="submission" date="2022-08" db="UniProtKB">
        <authorList>
            <consortium name="EnsemblMetazoa"/>
        </authorList>
    </citation>
    <scope>IDENTIFICATION</scope>
    <source>
        <strain evidence="8">05x7-T-G4-1.051#20</strain>
    </source>
</reference>
<dbReference type="Pfam" id="PF00085">
    <property type="entry name" value="Thioredoxin"/>
    <property type="match status" value="1"/>
</dbReference>
<keyword evidence="3" id="KW-1133">Transmembrane helix</keyword>
<dbReference type="EnsemblMetazoa" id="G23321.6">
    <property type="protein sequence ID" value="G23321.6:cds"/>
    <property type="gene ID" value="G23321"/>
</dbReference>
<evidence type="ECO:0000256" key="4">
    <source>
        <dbReference type="ARBA" id="ARBA00023136"/>
    </source>
</evidence>
<dbReference type="InterPro" id="IPR013766">
    <property type="entry name" value="Thioredoxin_domain"/>
</dbReference>
<dbReference type="PRINTS" id="PR00421">
    <property type="entry name" value="THIOREDOXIN"/>
</dbReference>
<dbReference type="InterPro" id="IPR036249">
    <property type="entry name" value="Thioredoxin-like_sf"/>
</dbReference>
<name>A0A8W8KCH7_MAGGI</name>
<dbReference type="PANTHER" id="PTHR46426">
    <property type="entry name" value="PROTEIN DISULFIDE-ISOMERASE TMX3"/>
    <property type="match status" value="1"/>
</dbReference>
<evidence type="ECO:0000259" key="7">
    <source>
        <dbReference type="PROSITE" id="PS51352"/>
    </source>
</evidence>
<dbReference type="PANTHER" id="PTHR46426:SF1">
    <property type="entry name" value="PROTEIN DISULFIDE-ISOMERASE TMX3"/>
    <property type="match status" value="1"/>
</dbReference>
<dbReference type="Proteomes" id="UP000005408">
    <property type="component" value="Unassembled WGS sequence"/>
</dbReference>
<evidence type="ECO:0000256" key="1">
    <source>
        <dbReference type="ARBA" id="ARBA00004389"/>
    </source>
</evidence>
<evidence type="ECO:0000256" key="2">
    <source>
        <dbReference type="ARBA" id="ARBA00022692"/>
    </source>
</evidence>
<comment type="function">
    <text evidence="5">Probable disulfide isomerase, which participates in the folding of proteins containing disulfide bonds. May act as a dithiol oxidase. Acts as a regulator of endoplasmic reticulum-mitochondria contact sites via its ability to regulate redox signals.</text>
</comment>
<protein>
    <recommendedName>
        <fullName evidence="7">Thioredoxin domain-containing protein</fullName>
    </recommendedName>
</protein>
<proteinExistence type="predicted"/>
<evidence type="ECO:0000256" key="5">
    <source>
        <dbReference type="ARBA" id="ARBA00045246"/>
    </source>
</evidence>
<evidence type="ECO:0000256" key="6">
    <source>
        <dbReference type="SAM" id="MobiDB-lite"/>
    </source>
</evidence>
<evidence type="ECO:0000313" key="9">
    <source>
        <dbReference type="Proteomes" id="UP000005408"/>
    </source>
</evidence>
<dbReference type="PROSITE" id="PS51352">
    <property type="entry name" value="THIOREDOXIN_2"/>
    <property type="match status" value="1"/>
</dbReference>
<feature type="domain" description="Thioredoxin" evidence="7">
    <location>
        <begin position="1"/>
        <end position="125"/>
    </location>
</feature>
<dbReference type="GO" id="GO:0005789">
    <property type="term" value="C:endoplasmic reticulum membrane"/>
    <property type="evidence" value="ECO:0007669"/>
    <property type="project" value="UniProtKB-SubCell"/>
</dbReference>
<dbReference type="InterPro" id="IPR052250">
    <property type="entry name" value="PDI_TMX3"/>
</dbReference>
<comment type="subcellular location">
    <subcellularLocation>
        <location evidence="1">Endoplasmic reticulum membrane</location>
        <topology evidence="1">Single-pass membrane protein</topology>
    </subcellularLocation>
</comment>
<keyword evidence="9" id="KW-1185">Reference proteome</keyword>
<organism evidence="8 9">
    <name type="scientific">Magallana gigas</name>
    <name type="common">Pacific oyster</name>
    <name type="synonym">Crassostrea gigas</name>
    <dbReference type="NCBI Taxonomy" id="29159"/>
    <lineage>
        <taxon>Eukaryota</taxon>
        <taxon>Metazoa</taxon>
        <taxon>Spiralia</taxon>
        <taxon>Lophotrochozoa</taxon>
        <taxon>Mollusca</taxon>
        <taxon>Bivalvia</taxon>
        <taxon>Autobranchia</taxon>
        <taxon>Pteriomorphia</taxon>
        <taxon>Ostreida</taxon>
        <taxon>Ostreoidea</taxon>
        <taxon>Ostreidae</taxon>
        <taxon>Magallana</taxon>
    </lineage>
</organism>
<sequence length="443" mass="50337">ITEMKTIKTAILIGLFVGCISSHVIELDQSFLEHRNDGMWLVEFYAPWCGHCKKLEPIYRQVADTLKSHPVKVAKIDCTRFSSIASVFDVSGFPTIKFINGETVYTHRGERSEEDIVEFVKKASGPPVRSMASIGKFNEGKLEHKDGVFFLYIGDGNLEIDLYKKYSSVAEKMAAQAYFYAGSEKTIPKDVTPTKFPTVLVIKDRSWFEYSASDASLASLEQWINGERFTSFPKASGGNINDMAETGKSLVMIVVNPEDREKADLTHRIKDVGQTMASKYREIYHRDFQFLWMTDVETVNSITMAFLATPVILVLNTQTHYYYFPDFEVKDITIETMSDFLNRVRDGNIQPMGGTGFLQRLKRIFYDLFTTVISIWQSSRWLFLLMFGLPTAVVSIVCYSICCMEGADDVPEEDSDLEEEGEEETGQEIENLESSKPFHEKAD</sequence>
<dbReference type="AlphaFoldDB" id="A0A8W8KCH7"/>
<dbReference type="Gene3D" id="3.40.30.10">
    <property type="entry name" value="Glutaredoxin"/>
    <property type="match status" value="2"/>
</dbReference>
<dbReference type="PROSITE" id="PS00194">
    <property type="entry name" value="THIOREDOXIN_1"/>
    <property type="match status" value="1"/>
</dbReference>